<feature type="coiled-coil region" evidence="4">
    <location>
        <begin position="248"/>
        <end position="275"/>
    </location>
</feature>
<feature type="coiled-coil region" evidence="4">
    <location>
        <begin position="13"/>
        <end position="90"/>
    </location>
</feature>
<dbReference type="Gene3D" id="1.10.287.1490">
    <property type="match status" value="1"/>
</dbReference>
<evidence type="ECO:0000256" key="2">
    <source>
        <dbReference type="ARBA" id="ARBA00022490"/>
    </source>
</evidence>
<comment type="caution">
    <text evidence="6">The sequence shown here is derived from an EMBL/GenBank/DDBJ whole genome shotgun (WGS) entry which is preliminary data.</text>
</comment>
<dbReference type="AlphaFoldDB" id="A0A8X7XDK0"/>
<proteinExistence type="predicted"/>
<keyword evidence="2" id="KW-0963">Cytoplasm</keyword>
<feature type="non-terminal residue" evidence="6">
    <location>
        <position position="1"/>
    </location>
</feature>
<evidence type="ECO:0000313" key="7">
    <source>
        <dbReference type="Proteomes" id="UP000886611"/>
    </source>
</evidence>
<dbReference type="Pfam" id="PF06818">
    <property type="entry name" value="Fez1"/>
    <property type="match status" value="1"/>
</dbReference>
<evidence type="ECO:0000256" key="5">
    <source>
        <dbReference type="SAM" id="MobiDB-lite"/>
    </source>
</evidence>
<evidence type="ECO:0000256" key="1">
    <source>
        <dbReference type="ARBA" id="ARBA00004496"/>
    </source>
</evidence>
<keyword evidence="3 4" id="KW-0175">Coiled coil</keyword>
<feature type="coiled-coil region" evidence="4">
    <location>
        <begin position="126"/>
        <end position="188"/>
    </location>
</feature>
<comment type="subcellular location">
    <subcellularLocation>
        <location evidence="1">Cytoplasm</location>
    </subcellularLocation>
</comment>
<name>A0A8X7XDK0_POLSE</name>
<organism evidence="6 7">
    <name type="scientific">Polypterus senegalus</name>
    <name type="common">Senegal bichir</name>
    <dbReference type="NCBI Taxonomy" id="55291"/>
    <lineage>
        <taxon>Eukaryota</taxon>
        <taxon>Metazoa</taxon>
        <taxon>Chordata</taxon>
        <taxon>Craniata</taxon>
        <taxon>Vertebrata</taxon>
        <taxon>Euteleostomi</taxon>
        <taxon>Actinopterygii</taxon>
        <taxon>Polypteriformes</taxon>
        <taxon>Polypteridae</taxon>
        <taxon>Polypterus</taxon>
    </lineage>
</organism>
<keyword evidence="7" id="KW-1185">Reference proteome</keyword>
<evidence type="ECO:0000313" key="6">
    <source>
        <dbReference type="EMBL" id="KAG2466743.1"/>
    </source>
</evidence>
<dbReference type="PANTHER" id="PTHR19354:SF6">
    <property type="entry name" value="ZIPPER PUTATIVE TUMOR SUPPRESSOR 3-RELATED"/>
    <property type="match status" value="1"/>
</dbReference>
<dbReference type="Proteomes" id="UP000886611">
    <property type="component" value="Unassembled WGS sequence"/>
</dbReference>
<accession>A0A8X7XDK0</accession>
<gene>
    <name evidence="6" type="primary">N4bp3a_1</name>
    <name evidence="6" type="ORF">GTO96_0020644</name>
</gene>
<evidence type="ECO:0000256" key="3">
    <source>
        <dbReference type="ARBA" id="ARBA00023054"/>
    </source>
</evidence>
<dbReference type="GO" id="GO:0043197">
    <property type="term" value="C:dendritic spine"/>
    <property type="evidence" value="ECO:0007669"/>
    <property type="project" value="TreeGrafter"/>
</dbReference>
<reference evidence="6 7" key="1">
    <citation type="journal article" date="2021" name="Cell">
        <title>Tracing the genetic footprints of vertebrate landing in non-teleost ray-finned fishes.</title>
        <authorList>
            <person name="Bi X."/>
            <person name="Wang K."/>
            <person name="Yang L."/>
            <person name="Pan H."/>
            <person name="Jiang H."/>
            <person name="Wei Q."/>
            <person name="Fang M."/>
            <person name="Yu H."/>
            <person name="Zhu C."/>
            <person name="Cai Y."/>
            <person name="He Y."/>
            <person name="Gan X."/>
            <person name="Zeng H."/>
            <person name="Yu D."/>
            <person name="Zhu Y."/>
            <person name="Jiang H."/>
            <person name="Qiu Q."/>
            <person name="Yang H."/>
            <person name="Zhang Y.E."/>
            <person name="Wang W."/>
            <person name="Zhu M."/>
            <person name="He S."/>
            <person name="Zhang G."/>
        </authorList>
    </citation>
    <scope>NUCLEOTIDE SEQUENCE [LARGE SCALE GENOMIC DNA]</scope>
    <source>
        <strain evidence="6">Bchr_013</strain>
    </source>
</reference>
<dbReference type="InterPro" id="IPR045329">
    <property type="entry name" value="LZTS"/>
</dbReference>
<sequence>MRRNLDQSEAAIVQVFEEKQRLWEREMEELRQNYANKLQQVSRKAQRAQQALQLQSARLQQEKHHLQDEVASLLAQREELERKCLEYKKEQADMLPRLEETKWEVCQKAGEISLLKQQLRDSQADVNQKLGEMVALRNQLKELKTQLREREEAVLSLKESYNSKSVALESCEAELQQTLAEVSVLREKLGVFEAEVLSLKQALAGLNAGTGASSPTQGAAAAVTPPALPSSHPDSALLNCQSDEAKAQRQTEAEVGGLRRQMERLQGELRLERQQREQQAVTFAEERQTWQGEKEKVLKYQAQLQLNYVEMYQKNQALEQQVNDLSSKLNTVSSEEKKQSTATWVGPSRLERIESTEI</sequence>
<dbReference type="GO" id="GO:0061001">
    <property type="term" value="P:regulation of dendritic spine morphogenesis"/>
    <property type="evidence" value="ECO:0007669"/>
    <property type="project" value="TreeGrafter"/>
</dbReference>
<evidence type="ECO:0000256" key="4">
    <source>
        <dbReference type="SAM" id="Coils"/>
    </source>
</evidence>
<feature type="coiled-coil region" evidence="4">
    <location>
        <begin position="301"/>
        <end position="335"/>
    </location>
</feature>
<feature type="non-terminal residue" evidence="6">
    <location>
        <position position="358"/>
    </location>
</feature>
<dbReference type="EMBL" id="JAATIS010001241">
    <property type="protein sequence ID" value="KAG2466743.1"/>
    <property type="molecule type" value="Genomic_DNA"/>
</dbReference>
<protein>
    <submittedName>
        <fullName evidence="6">N4B3A protein</fullName>
    </submittedName>
</protein>
<dbReference type="GO" id="GO:0005737">
    <property type="term" value="C:cytoplasm"/>
    <property type="evidence" value="ECO:0007669"/>
    <property type="project" value="UniProtKB-SubCell"/>
</dbReference>
<feature type="region of interest" description="Disordered" evidence="5">
    <location>
        <begin position="210"/>
        <end position="236"/>
    </location>
</feature>
<dbReference type="PANTHER" id="PTHR19354">
    <property type="entry name" value="ZIPPER PUTATIVE TUMOR SUPPRESSOR 2 HOMOLOG-LIKE PROTEIN-RELATED"/>
    <property type="match status" value="1"/>
</dbReference>